<keyword evidence="3" id="KW-0812">Transmembrane</keyword>
<protein>
    <recommendedName>
        <fullName evidence="6">Tat pathway signal sequence</fullName>
    </recommendedName>
</protein>
<comment type="similarity">
    <text evidence="2">Belongs to the ustYa family.</text>
</comment>
<evidence type="ECO:0000256" key="1">
    <source>
        <dbReference type="ARBA" id="ARBA00004685"/>
    </source>
</evidence>
<dbReference type="Pfam" id="PF11807">
    <property type="entry name" value="UstYa"/>
    <property type="match status" value="1"/>
</dbReference>
<dbReference type="PANTHER" id="PTHR33365">
    <property type="entry name" value="YALI0B05434P"/>
    <property type="match status" value="1"/>
</dbReference>
<dbReference type="OrthoDB" id="3687641at2759"/>
<keyword evidence="3" id="KW-1133">Transmembrane helix</keyword>
<gene>
    <name evidence="4" type="ORF">GJ744_007554</name>
</gene>
<reference evidence="4" key="1">
    <citation type="submission" date="2020-02" db="EMBL/GenBank/DDBJ databases">
        <authorList>
            <person name="Palmer J.M."/>
        </authorList>
    </citation>
    <scope>NUCLEOTIDE SEQUENCE</scope>
    <source>
        <strain evidence="4">EPUS1.4</strain>
        <tissue evidence="4">Thallus</tissue>
    </source>
</reference>
<evidence type="ECO:0000313" key="5">
    <source>
        <dbReference type="Proteomes" id="UP000606974"/>
    </source>
</evidence>
<dbReference type="Proteomes" id="UP000606974">
    <property type="component" value="Unassembled WGS sequence"/>
</dbReference>
<keyword evidence="5" id="KW-1185">Reference proteome</keyword>
<dbReference type="AlphaFoldDB" id="A0A8H7E673"/>
<evidence type="ECO:0000256" key="3">
    <source>
        <dbReference type="SAM" id="Phobius"/>
    </source>
</evidence>
<evidence type="ECO:0000256" key="2">
    <source>
        <dbReference type="ARBA" id="ARBA00035112"/>
    </source>
</evidence>
<dbReference type="InterPro" id="IPR021765">
    <property type="entry name" value="UstYa-like"/>
</dbReference>
<dbReference type="GO" id="GO:0043386">
    <property type="term" value="P:mycotoxin biosynthetic process"/>
    <property type="evidence" value="ECO:0007669"/>
    <property type="project" value="InterPro"/>
</dbReference>
<proteinExistence type="inferred from homology"/>
<comment type="pathway">
    <text evidence="1">Mycotoxin biosynthesis.</text>
</comment>
<evidence type="ECO:0008006" key="6">
    <source>
        <dbReference type="Google" id="ProtNLM"/>
    </source>
</evidence>
<accession>A0A8H7E673</accession>
<dbReference type="EMBL" id="JAACFV010000038">
    <property type="protein sequence ID" value="KAF7509683.1"/>
    <property type="molecule type" value="Genomic_DNA"/>
</dbReference>
<name>A0A8H7E673_9EURO</name>
<dbReference type="PANTHER" id="PTHR33365:SF4">
    <property type="entry name" value="CYCLOCHLOROTINE BIOSYNTHESIS PROTEIN O"/>
    <property type="match status" value="1"/>
</dbReference>
<comment type="caution">
    <text evidence="4">The sequence shown here is derived from an EMBL/GenBank/DDBJ whole genome shotgun (WGS) entry which is preliminary data.</text>
</comment>
<keyword evidence="3" id="KW-0472">Membrane</keyword>
<sequence>MYSKPSSPIFFEGSGLEDDLEESLLHGNASRSSRHQCLFRWFNIFFAFVNILTAALIYLSQSKNLPATKAEFRPLRRVVTYQDQRWDINMGKLTEFTKPPNPEVDASWNSISAPPGDVGALVLQKHELDEMNITSIPYADGSGYIALIDVFHQLHCLDFLRKVIFNSTYQMSESQYPLQDYHIAHCIDSIRLSLQCHADLSLIGLRWIRDWPMPWPDFQTTHQCRNFDEIKAWAKERMPTEAQLSNAIHPQLRESPAGFPTINPLERVGGIEYMDAVEKAGVS</sequence>
<organism evidence="4 5">
    <name type="scientific">Endocarpon pusillum</name>
    <dbReference type="NCBI Taxonomy" id="364733"/>
    <lineage>
        <taxon>Eukaryota</taxon>
        <taxon>Fungi</taxon>
        <taxon>Dikarya</taxon>
        <taxon>Ascomycota</taxon>
        <taxon>Pezizomycotina</taxon>
        <taxon>Eurotiomycetes</taxon>
        <taxon>Chaetothyriomycetidae</taxon>
        <taxon>Verrucariales</taxon>
        <taxon>Verrucariaceae</taxon>
        <taxon>Endocarpon</taxon>
    </lineage>
</organism>
<evidence type="ECO:0000313" key="4">
    <source>
        <dbReference type="EMBL" id="KAF7509683.1"/>
    </source>
</evidence>
<feature type="transmembrane region" description="Helical" evidence="3">
    <location>
        <begin position="38"/>
        <end position="59"/>
    </location>
</feature>